<name>A0AA94JF58_9GAMM</name>
<keyword evidence="1" id="KW-0732">Signal</keyword>
<gene>
    <name evidence="2" type="ORF">CWE23_06495</name>
</gene>
<evidence type="ECO:0000313" key="2">
    <source>
        <dbReference type="EMBL" id="RUO45631.1"/>
    </source>
</evidence>
<organism evidence="2 3">
    <name type="scientific">Idiomarina aquatica</name>
    <dbReference type="NCBI Taxonomy" id="1327752"/>
    <lineage>
        <taxon>Bacteria</taxon>
        <taxon>Pseudomonadati</taxon>
        <taxon>Pseudomonadota</taxon>
        <taxon>Gammaproteobacteria</taxon>
        <taxon>Alteromonadales</taxon>
        <taxon>Idiomarinaceae</taxon>
        <taxon>Idiomarina</taxon>
    </lineage>
</organism>
<dbReference type="RefSeq" id="WP_126819788.1">
    <property type="nucleotide sequence ID" value="NZ_PIPS01000001.1"/>
</dbReference>
<dbReference type="Proteomes" id="UP000286680">
    <property type="component" value="Unassembled WGS sequence"/>
</dbReference>
<proteinExistence type="predicted"/>
<evidence type="ECO:0000256" key="1">
    <source>
        <dbReference type="SAM" id="SignalP"/>
    </source>
</evidence>
<sequence>MKTIVLMITLLLFSFPTVADDDWSLTDQDIDNLLSALYEVTALTSGIESPDVNPPNYDFTNPQAAIDYMVAMFEPKTYQRNIAQELTFYANKIGQETLLNAIRPYTYTKLESFARDSALLFSVSMRLSLETAHKQAGQPNHPILGRIRAVQSEVPDTTIEAIRRNFDAIVEFDEATDSGLELNTQPWNAYTGARE</sequence>
<feature type="signal peptide" evidence="1">
    <location>
        <begin position="1"/>
        <end position="19"/>
    </location>
</feature>
<evidence type="ECO:0000313" key="3">
    <source>
        <dbReference type="Proteomes" id="UP000286680"/>
    </source>
</evidence>
<keyword evidence="3" id="KW-1185">Reference proteome</keyword>
<protein>
    <recommendedName>
        <fullName evidence="4">DUF2059 domain-containing protein</fullName>
    </recommendedName>
</protein>
<evidence type="ECO:0008006" key="4">
    <source>
        <dbReference type="Google" id="ProtNLM"/>
    </source>
</evidence>
<dbReference type="EMBL" id="PIPS01000001">
    <property type="protein sequence ID" value="RUO45631.1"/>
    <property type="molecule type" value="Genomic_DNA"/>
</dbReference>
<feature type="chain" id="PRO_5041710430" description="DUF2059 domain-containing protein" evidence="1">
    <location>
        <begin position="20"/>
        <end position="195"/>
    </location>
</feature>
<dbReference type="AlphaFoldDB" id="A0AA94JF58"/>
<reference evidence="3" key="1">
    <citation type="journal article" date="2018" name="Front. Microbiol.">
        <title>Genome-Based Analysis Reveals the Taxonomy and Diversity of the Family Idiomarinaceae.</title>
        <authorList>
            <person name="Liu Y."/>
            <person name="Lai Q."/>
            <person name="Shao Z."/>
        </authorList>
    </citation>
    <scope>NUCLEOTIDE SEQUENCE [LARGE SCALE GENOMIC DNA]</scope>
    <source>
        <strain evidence="3">SN-14</strain>
    </source>
</reference>
<comment type="caution">
    <text evidence="2">The sequence shown here is derived from an EMBL/GenBank/DDBJ whole genome shotgun (WGS) entry which is preliminary data.</text>
</comment>
<accession>A0AA94JF58</accession>